<gene>
    <name evidence="1" type="ORF">B2A_15571</name>
</gene>
<dbReference type="InterPro" id="IPR042245">
    <property type="entry name" value="Tgt2/MlaC_sf"/>
</dbReference>
<protein>
    <submittedName>
        <fullName evidence="1">Toluene tolerance</fullName>
    </submittedName>
</protein>
<dbReference type="InterPro" id="IPR008869">
    <property type="entry name" value="MlaC/ttg2D"/>
</dbReference>
<accession>T0Y0U1</accession>
<proteinExistence type="predicted"/>
<reference evidence="1" key="1">
    <citation type="submission" date="2013-08" db="EMBL/GenBank/DDBJ databases">
        <authorList>
            <person name="Mendez C."/>
            <person name="Richter M."/>
            <person name="Ferrer M."/>
            <person name="Sanchez J."/>
        </authorList>
    </citation>
    <scope>NUCLEOTIDE SEQUENCE</scope>
</reference>
<comment type="caution">
    <text evidence="1">The sequence shown here is derived from an EMBL/GenBank/DDBJ whole genome shotgun (WGS) entry which is preliminary data.</text>
</comment>
<name>T0Y0U1_9ZZZZ</name>
<reference evidence="1" key="2">
    <citation type="journal article" date="2014" name="ISME J.">
        <title>Microbial stratification in low pH oxic and suboxic macroscopic growths along an acid mine drainage.</title>
        <authorList>
            <person name="Mendez-Garcia C."/>
            <person name="Mesa V."/>
            <person name="Sprenger R.R."/>
            <person name="Richter M."/>
            <person name="Diez M.S."/>
            <person name="Solano J."/>
            <person name="Bargiela R."/>
            <person name="Golyshina O.V."/>
            <person name="Manteca A."/>
            <person name="Ramos J.L."/>
            <person name="Gallego J.R."/>
            <person name="Llorente I."/>
            <person name="Martins Dos Santos V.A."/>
            <person name="Jensen O.N."/>
            <person name="Pelaez A.I."/>
            <person name="Sanchez J."/>
            <person name="Ferrer M."/>
        </authorList>
    </citation>
    <scope>NUCLEOTIDE SEQUENCE</scope>
</reference>
<dbReference type="AlphaFoldDB" id="T0Y0U1"/>
<evidence type="ECO:0000313" key="1">
    <source>
        <dbReference type="EMBL" id="EQD26598.1"/>
    </source>
</evidence>
<dbReference type="PANTHER" id="PTHR36573:SF1">
    <property type="entry name" value="INTERMEMBRANE PHOSPHOLIPID TRANSPORT SYSTEM BINDING PROTEIN MLAC"/>
    <property type="match status" value="1"/>
</dbReference>
<dbReference type="Gene3D" id="3.10.450.710">
    <property type="entry name" value="Tgt2/MlaC"/>
    <property type="match status" value="1"/>
</dbReference>
<dbReference type="PANTHER" id="PTHR36573">
    <property type="entry name" value="INTERMEMBRANE PHOSPHOLIPID TRANSPORT SYSTEM BINDING PROTEIN MLAC"/>
    <property type="match status" value="1"/>
</dbReference>
<dbReference type="Pfam" id="PF05494">
    <property type="entry name" value="MlaC"/>
    <property type="match status" value="1"/>
</dbReference>
<organism evidence="1">
    <name type="scientific">mine drainage metagenome</name>
    <dbReference type="NCBI Taxonomy" id="410659"/>
    <lineage>
        <taxon>unclassified sequences</taxon>
        <taxon>metagenomes</taxon>
        <taxon>ecological metagenomes</taxon>
    </lineage>
</organism>
<dbReference type="EMBL" id="AUZZ01011339">
    <property type="protein sequence ID" value="EQD26598.1"/>
    <property type="molecule type" value="Genomic_DNA"/>
</dbReference>
<sequence>MRIPISLSGALIAVAMVGTVSTVATAPLGAQTSPPAAATAPAAQAQTPDQIVEAIARELGAALHGHRKEYMKDKPKLVELANHVLESHFDESYSVILVLGDYARTATPEQIFAFQKAFYNALLDRYAADLTHYRESRVTVIPARAPLEGPRAIARTHVKLNDGKEASVDFVFRKDPDGQWKAYDVVIEGISYIASYRSQVGDEIRHIGLDGLIKRLQTEGLSAFDKPKKPRGVK</sequence>